<dbReference type="AlphaFoldDB" id="L0GUI2"/>
<dbReference type="RefSeq" id="WP_015279807.1">
    <property type="nucleotide sequence ID" value="NC_019940.1"/>
</dbReference>
<gene>
    <name evidence="1" type="ORF">Thimo_0825</name>
</gene>
<dbReference type="OrthoDB" id="9808591at2"/>
<dbReference type="STRING" id="765912.Thimo_0825"/>
<keyword evidence="2" id="KW-1185">Reference proteome</keyword>
<evidence type="ECO:0000313" key="2">
    <source>
        <dbReference type="Proteomes" id="UP000010816"/>
    </source>
</evidence>
<name>L0GUI2_9GAMM</name>
<sequence>MGETEWGFAPSGNIDPCGRLIGEDHGDGLCMGNVHLGMDPVRRCQVLAHRGNRNPQCPDCP</sequence>
<dbReference type="Proteomes" id="UP000010816">
    <property type="component" value="Chromosome"/>
</dbReference>
<dbReference type="HOGENOM" id="CLU_2921335_0_0_6"/>
<evidence type="ECO:0000313" key="1">
    <source>
        <dbReference type="EMBL" id="AGA89661.1"/>
    </source>
</evidence>
<protein>
    <submittedName>
        <fullName evidence="1">Uncharacterized protein</fullName>
    </submittedName>
</protein>
<organism evidence="1 2">
    <name type="scientific">Thioflavicoccus mobilis 8321</name>
    <dbReference type="NCBI Taxonomy" id="765912"/>
    <lineage>
        <taxon>Bacteria</taxon>
        <taxon>Pseudomonadati</taxon>
        <taxon>Pseudomonadota</taxon>
        <taxon>Gammaproteobacteria</taxon>
        <taxon>Chromatiales</taxon>
        <taxon>Chromatiaceae</taxon>
        <taxon>Thioflavicoccus</taxon>
    </lineage>
</organism>
<reference evidence="1 2" key="1">
    <citation type="submission" date="2011-09" db="EMBL/GenBank/DDBJ databases">
        <title>Complete sequence of chromosome of Thioflavicoccus mobilis 8321.</title>
        <authorList>
            <consortium name="US DOE Joint Genome Institute"/>
            <person name="Lucas S."/>
            <person name="Han J."/>
            <person name="Lapidus A."/>
            <person name="Cheng J.-F."/>
            <person name="Goodwin L."/>
            <person name="Pitluck S."/>
            <person name="Peters L."/>
            <person name="Ovchinnikova G."/>
            <person name="Lu M."/>
            <person name="Detter J.C."/>
            <person name="Han C."/>
            <person name="Tapia R."/>
            <person name="Land M."/>
            <person name="Hauser L."/>
            <person name="Kyrpides N."/>
            <person name="Ivanova N."/>
            <person name="Pagani I."/>
            <person name="Vogl K."/>
            <person name="Liu Z."/>
            <person name="Imhoff J."/>
            <person name="Thiel V."/>
            <person name="Frigaard N.-U."/>
            <person name="Bryant D."/>
            <person name="Woyke T."/>
        </authorList>
    </citation>
    <scope>NUCLEOTIDE SEQUENCE [LARGE SCALE GENOMIC DNA]</scope>
    <source>
        <strain evidence="1 2">8321</strain>
    </source>
</reference>
<proteinExistence type="predicted"/>
<dbReference type="KEGG" id="tmb:Thimo_0825"/>
<accession>L0GUI2</accession>
<dbReference type="EMBL" id="CP003051">
    <property type="protein sequence ID" value="AGA89661.1"/>
    <property type="molecule type" value="Genomic_DNA"/>
</dbReference>